<comment type="caution">
    <text evidence="1">The sequence shown here is derived from an EMBL/GenBank/DDBJ whole genome shotgun (WGS) entry which is preliminary data.</text>
</comment>
<gene>
    <name evidence="1" type="ORF">QP858_06700</name>
</gene>
<sequence length="142" mass="15898">MTLDQLICLAESHGITISWTRLHTRAAYHHKTRTIYLDHALNTRPRHATAILAHEYIHALMGHTGPQDAHTERLVDLRAAQLLVSPAEYALAEQLHDANPHAIADELNLPLWVITAYREHLAASTLQQQAIALMAGEKVVQK</sequence>
<evidence type="ECO:0000313" key="2">
    <source>
        <dbReference type="Proteomes" id="UP001225576"/>
    </source>
</evidence>
<evidence type="ECO:0000313" key="1">
    <source>
        <dbReference type="EMBL" id="MDK8602142.1"/>
    </source>
</evidence>
<name>A0AAW6ZJY7_9ACTO</name>
<protein>
    <recommendedName>
        <fullName evidence="3">IrrE N-terminal-like domain-containing protein</fullName>
    </recommendedName>
</protein>
<dbReference type="RefSeq" id="WP_285321529.1">
    <property type="nucleotide sequence ID" value="NZ_JASPDQ010000014.1"/>
</dbReference>
<dbReference type="Proteomes" id="UP001225576">
    <property type="component" value="Unassembled WGS sequence"/>
</dbReference>
<organism evidence="1 2">
    <name type="scientific">Trueperella bernardiae</name>
    <dbReference type="NCBI Taxonomy" id="59561"/>
    <lineage>
        <taxon>Bacteria</taxon>
        <taxon>Bacillati</taxon>
        <taxon>Actinomycetota</taxon>
        <taxon>Actinomycetes</taxon>
        <taxon>Actinomycetales</taxon>
        <taxon>Actinomycetaceae</taxon>
        <taxon>Trueperella</taxon>
    </lineage>
</organism>
<dbReference type="EMBL" id="JASPDQ010000014">
    <property type="protein sequence ID" value="MDK8602142.1"/>
    <property type="molecule type" value="Genomic_DNA"/>
</dbReference>
<dbReference type="AlphaFoldDB" id="A0AAW6ZJY7"/>
<proteinExistence type="predicted"/>
<accession>A0AAW6ZJY7</accession>
<reference evidence="1" key="1">
    <citation type="submission" date="2023-05" db="EMBL/GenBank/DDBJ databases">
        <title>Genomic Catalog of Human Bladder Bacteria.</title>
        <authorList>
            <person name="Du J."/>
        </authorList>
    </citation>
    <scope>NUCLEOTIDE SEQUENCE</scope>
    <source>
        <strain evidence="1">UMB1304A</strain>
    </source>
</reference>
<evidence type="ECO:0008006" key="3">
    <source>
        <dbReference type="Google" id="ProtNLM"/>
    </source>
</evidence>